<sequence>MLQRDLKSFPPPGTKSFFRNKRDEEFASRQRNFDKLPKPEQQENEVWVQDYMKRSGPCPQNFKWERRGKGLHCTGGNHYVTDDLIAEGKGGMMFV</sequence>
<gene>
    <name evidence="2" type="ORF">LY89DRAFT_613075</name>
</gene>
<accession>A0A194XH25</accession>
<dbReference type="KEGG" id="psco:LY89DRAFT_613075"/>
<dbReference type="RefSeq" id="XP_018073784.1">
    <property type="nucleotide sequence ID" value="XM_018210652.1"/>
</dbReference>
<dbReference type="InParanoid" id="A0A194XH25"/>
<feature type="region of interest" description="Disordered" evidence="1">
    <location>
        <begin position="1"/>
        <end position="22"/>
    </location>
</feature>
<evidence type="ECO:0000313" key="2">
    <source>
        <dbReference type="EMBL" id="KUJ19429.1"/>
    </source>
</evidence>
<reference evidence="2 3" key="1">
    <citation type="submission" date="2015-10" db="EMBL/GenBank/DDBJ databases">
        <title>Full genome of DAOMC 229536 Phialocephala scopiformis, a fungal endophyte of spruce producing the potent anti-insectan compound rugulosin.</title>
        <authorList>
            <consortium name="DOE Joint Genome Institute"/>
            <person name="Walker A.K."/>
            <person name="Frasz S.L."/>
            <person name="Seifert K.A."/>
            <person name="Miller J.D."/>
            <person name="Mondo S.J."/>
            <person name="Labutti K."/>
            <person name="Lipzen A."/>
            <person name="Dockter R."/>
            <person name="Kennedy M."/>
            <person name="Grigoriev I.V."/>
            <person name="Spatafora J.W."/>
        </authorList>
    </citation>
    <scope>NUCLEOTIDE SEQUENCE [LARGE SCALE GENOMIC DNA]</scope>
    <source>
        <strain evidence="2 3">CBS 120377</strain>
    </source>
</reference>
<feature type="non-terminal residue" evidence="2">
    <location>
        <position position="95"/>
    </location>
</feature>
<dbReference type="EMBL" id="KQ947411">
    <property type="protein sequence ID" value="KUJ19429.1"/>
    <property type="molecule type" value="Genomic_DNA"/>
</dbReference>
<keyword evidence="3" id="KW-1185">Reference proteome</keyword>
<evidence type="ECO:0000256" key="1">
    <source>
        <dbReference type="SAM" id="MobiDB-lite"/>
    </source>
</evidence>
<dbReference type="GeneID" id="28820378"/>
<evidence type="ECO:0000313" key="3">
    <source>
        <dbReference type="Proteomes" id="UP000070700"/>
    </source>
</evidence>
<dbReference type="OrthoDB" id="3443855at2759"/>
<proteinExistence type="predicted"/>
<organism evidence="2 3">
    <name type="scientific">Mollisia scopiformis</name>
    <name type="common">Conifer needle endophyte fungus</name>
    <name type="synonym">Phialocephala scopiformis</name>
    <dbReference type="NCBI Taxonomy" id="149040"/>
    <lineage>
        <taxon>Eukaryota</taxon>
        <taxon>Fungi</taxon>
        <taxon>Dikarya</taxon>
        <taxon>Ascomycota</taxon>
        <taxon>Pezizomycotina</taxon>
        <taxon>Leotiomycetes</taxon>
        <taxon>Helotiales</taxon>
        <taxon>Mollisiaceae</taxon>
        <taxon>Mollisia</taxon>
    </lineage>
</organism>
<protein>
    <submittedName>
        <fullName evidence="2">Uncharacterized protein</fullName>
    </submittedName>
</protein>
<dbReference type="AlphaFoldDB" id="A0A194XH25"/>
<name>A0A194XH25_MOLSC</name>
<dbReference type="Proteomes" id="UP000070700">
    <property type="component" value="Unassembled WGS sequence"/>
</dbReference>